<accession>A0A254N9I9</accession>
<keyword evidence="1" id="KW-0732">Signal</keyword>
<sequence length="309" mass="32369">MSLLVRLLPLVLFASATTHAACDRSLPPPPASGPPQRILFVGNSFLHGHAPPVLHYNAAAVTDLNGTGYGGVPGVFKQLADEAGLQVSVASELLSGQTLRVHLDQKRGVITGQPWDVVVLQEYSLLNPRQPGDPRAFVTAVGELEAAVHAVNPAARVLLLQTWARADQVYRTPGGRWAGQTLEAMQADLRAAYALAAQRAGCVAGVLPVGDAALRAVQAGVADRNPFDGIEPGQVNLWGPDSYHFGPWGSYLEALVIFGRLTGRDPISLGESSRAGRDLGLTPAQVAAAQRIAAQTLKAEAAPASPSTP</sequence>
<organism evidence="2 3">
    <name type="scientific">Roseateles puraquae</name>
    <dbReference type="NCBI Taxonomy" id="431059"/>
    <lineage>
        <taxon>Bacteria</taxon>
        <taxon>Pseudomonadati</taxon>
        <taxon>Pseudomonadota</taxon>
        <taxon>Betaproteobacteria</taxon>
        <taxon>Burkholderiales</taxon>
        <taxon>Sphaerotilaceae</taxon>
        <taxon>Roseateles</taxon>
    </lineage>
</organism>
<name>A0A254N9I9_9BURK</name>
<dbReference type="OrthoDB" id="110597at2"/>
<gene>
    <name evidence="2" type="ORF">CDO81_08730</name>
</gene>
<evidence type="ECO:0000313" key="2">
    <source>
        <dbReference type="EMBL" id="OWR04655.1"/>
    </source>
</evidence>
<dbReference type="GO" id="GO:0016788">
    <property type="term" value="F:hydrolase activity, acting on ester bonds"/>
    <property type="evidence" value="ECO:0007669"/>
    <property type="project" value="UniProtKB-ARBA"/>
</dbReference>
<comment type="caution">
    <text evidence="2">The sequence shown here is derived from an EMBL/GenBank/DDBJ whole genome shotgun (WGS) entry which is preliminary data.</text>
</comment>
<dbReference type="Gene3D" id="3.40.50.1110">
    <property type="entry name" value="SGNH hydrolase"/>
    <property type="match status" value="1"/>
</dbReference>
<reference evidence="2 3" key="1">
    <citation type="journal article" date="2007" name="Int. J. Syst. Evol. Microbiol.">
        <title>Description of Pelomonas aquatica sp. nov. and Pelomonas puraquae sp. nov., isolated from industrial and haemodialysis water.</title>
        <authorList>
            <person name="Gomila M."/>
            <person name="Bowien B."/>
            <person name="Falsen E."/>
            <person name="Moore E.R."/>
            <person name="Lalucat J."/>
        </authorList>
    </citation>
    <scope>NUCLEOTIDE SEQUENCE [LARGE SCALE GENOMIC DNA]</scope>
    <source>
        <strain evidence="2 3">CCUG 52769</strain>
    </source>
</reference>
<feature type="chain" id="PRO_5012174261" evidence="1">
    <location>
        <begin position="21"/>
        <end position="309"/>
    </location>
</feature>
<protein>
    <submittedName>
        <fullName evidence="2">PEP-CTERM sorting domain-containing protein</fullName>
    </submittedName>
</protein>
<keyword evidence="3" id="KW-1185">Reference proteome</keyword>
<feature type="signal peptide" evidence="1">
    <location>
        <begin position="1"/>
        <end position="20"/>
    </location>
</feature>
<dbReference type="AlphaFoldDB" id="A0A254N9I9"/>
<evidence type="ECO:0000313" key="3">
    <source>
        <dbReference type="Proteomes" id="UP000197446"/>
    </source>
</evidence>
<dbReference type="EMBL" id="NISI01000002">
    <property type="protein sequence ID" value="OWR04655.1"/>
    <property type="molecule type" value="Genomic_DNA"/>
</dbReference>
<dbReference type="Proteomes" id="UP000197446">
    <property type="component" value="Unassembled WGS sequence"/>
</dbReference>
<dbReference type="InterPro" id="IPR036514">
    <property type="entry name" value="SGNH_hydro_sf"/>
</dbReference>
<evidence type="ECO:0000256" key="1">
    <source>
        <dbReference type="SAM" id="SignalP"/>
    </source>
</evidence>
<dbReference type="SUPFAM" id="SSF52266">
    <property type="entry name" value="SGNH hydrolase"/>
    <property type="match status" value="1"/>
</dbReference>
<dbReference type="RefSeq" id="WP_088482790.1">
    <property type="nucleotide sequence ID" value="NZ_NISI01000002.1"/>
</dbReference>
<proteinExistence type="predicted"/>